<reference evidence="2 3" key="1">
    <citation type="journal article" date="2018" name="Nat. Ecol. Evol.">
        <title>Shark genomes provide insights into elasmobranch evolution and the origin of vertebrates.</title>
        <authorList>
            <person name="Hara Y"/>
            <person name="Yamaguchi K"/>
            <person name="Onimaru K"/>
            <person name="Kadota M"/>
            <person name="Koyanagi M"/>
            <person name="Keeley SD"/>
            <person name="Tatsumi K"/>
            <person name="Tanaka K"/>
            <person name="Motone F"/>
            <person name="Kageyama Y"/>
            <person name="Nozu R"/>
            <person name="Adachi N"/>
            <person name="Nishimura O"/>
            <person name="Nakagawa R"/>
            <person name="Tanegashima C"/>
            <person name="Kiyatake I"/>
            <person name="Matsumoto R"/>
            <person name="Murakumo K"/>
            <person name="Nishida K"/>
            <person name="Terakita A"/>
            <person name="Kuratani S"/>
            <person name="Sato K"/>
            <person name="Hyodo S Kuraku.S."/>
        </authorList>
    </citation>
    <scope>NUCLEOTIDE SEQUENCE [LARGE SCALE GENOMIC DNA]</scope>
</reference>
<organism evidence="2 3">
    <name type="scientific">Chiloscyllium punctatum</name>
    <name type="common">Brownbanded bambooshark</name>
    <name type="synonym">Hemiscyllium punctatum</name>
    <dbReference type="NCBI Taxonomy" id="137246"/>
    <lineage>
        <taxon>Eukaryota</taxon>
        <taxon>Metazoa</taxon>
        <taxon>Chordata</taxon>
        <taxon>Craniata</taxon>
        <taxon>Vertebrata</taxon>
        <taxon>Chondrichthyes</taxon>
        <taxon>Elasmobranchii</taxon>
        <taxon>Galeomorphii</taxon>
        <taxon>Galeoidea</taxon>
        <taxon>Orectolobiformes</taxon>
        <taxon>Hemiscylliidae</taxon>
        <taxon>Chiloscyllium</taxon>
    </lineage>
</organism>
<sequence>MTSQKMAAPRKKYRQEGRRKRQKVTCTRAGRQ</sequence>
<evidence type="ECO:0000256" key="1">
    <source>
        <dbReference type="SAM" id="MobiDB-lite"/>
    </source>
</evidence>
<dbReference type="Proteomes" id="UP000287033">
    <property type="component" value="Unassembled WGS sequence"/>
</dbReference>
<accession>A0A401T8Y5</accession>
<feature type="compositionally biased region" description="Basic residues" evidence="1">
    <location>
        <begin position="8"/>
        <end position="23"/>
    </location>
</feature>
<dbReference type="AlphaFoldDB" id="A0A401T8Y5"/>
<evidence type="ECO:0000313" key="2">
    <source>
        <dbReference type="EMBL" id="GCC39100.1"/>
    </source>
</evidence>
<proteinExistence type="predicted"/>
<feature type="non-terminal residue" evidence="2">
    <location>
        <position position="32"/>
    </location>
</feature>
<protein>
    <submittedName>
        <fullName evidence="2">Uncharacterized protein</fullName>
    </submittedName>
</protein>
<name>A0A401T8Y5_CHIPU</name>
<keyword evidence="3" id="KW-1185">Reference proteome</keyword>
<gene>
    <name evidence="2" type="ORF">chiPu_0022718</name>
</gene>
<dbReference type="EMBL" id="BEZZ01010363">
    <property type="protein sequence ID" value="GCC39100.1"/>
    <property type="molecule type" value="Genomic_DNA"/>
</dbReference>
<evidence type="ECO:0000313" key="3">
    <source>
        <dbReference type="Proteomes" id="UP000287033"/>
    </source>
</evidence>
<feature type="region of interest" description="Disordered" evidence="1">
    <location>
        <begin position="1"/>
        <end position="32"/>
    </location>
</feature>
<comment type="caution">
    <text evidence="2">The sequence shown here is derived from an EMBL/GenBank/DDBJ whole genome shotgun (WGS) entry which is preliminary data.</text>
</comment>